<keyword evidence="2" id="KW-1185">Reference proteome</keyword>
<name>A0A1S8L385_9CLOT</name>
<gene>
    <name evidence="1" type="ORF">CROST_032260</name>
</gene>
<organism evidence="1 2">
    <name type="scientific">Clostridium felsineum</name>
    <dbReference type="NCBI Taxonomy" id="36839"/>
    <lineage>
        <taxon>Bacteria</taxon>
        <taxon>Bacillati</taxon>
        <taxon>Bacillota</taxon>
        <taxon>Clostridia</taxon>
        <taxon>Eubacteriales</taxon>
        <taxon>Clostridiaceae</taxon>
        <taxon>Clostridium</taxon>
    </lineage>
</organism>
<evidence type="ECO:0000313" key="2">
    <source>
        <dbReference type="Proteomes" id="UP000190951"/>
    </source>
</evidence>
<dbReference type="Pfam" id="PF14329">
    <property type="entry name" value="DUF4386"/>
    <property type="match status" value="1"/>
</dbReference>
<dbReference type="EMBL" id="CP096983">
    <property type="protein sequence ID" value="URZ12504.1"/>
    <property type="molecule type" value="Genomic_DNA"/>
</dbReference>
<proteinExistence type="predicted"/>
<accession>A0A1S8L385</accession>
<dbReference type="AlphaFoldDB" id="A0A1S8L385"/>
<protein>
    <submittedName>
        <fullName evidence="1">Uncharacterized protein</fullName>
    </submittedName>
</protein>
<dbReference type="Proteomes" id="UP000190951">
    <property type="component" value="Chromosome"/>
</dbReference>
<dbReference type="InterPro" id="IPR025495">
    <property type="entry name" value="DUF4386"/>
</dbReference>
<dbReference type="STRING" id="84029.CROST_27990"/>
<sequence length="228" mass="25234">MNIITFYKCSGVFIIMVALGFTISQIGISKIFNYPQILRSSTDVILDKFYEGGVRLKFFWLCFAVSSLMLIPLSAIFYEILNRSDTPYLIVGSAFGIASGIFYVLGLMRWIFLADSLSKEYTNKNISADKKETIEVVFKAFHIYCGNSIGETMGFICMGIWISITGISMLGGFIIPAVIGIGFIICGIGIAIGPSEWLGFKIANKINKLAMKILMVLLVIVSIRLIIL</sequence>
<dbReference type="RefSeq" id="WP_077832613.1">
    <property type="nucleotide sequence ID" value="NZ_CP096983.1"/>
</dbReference>
<reference evidence="1 2" key="1">
    <citation type="submission" date="2022-04" db="EMBL/GenBank/DDBJ databases">
        <title>Genome sequence of C. roseum typestrain.</title>
        <authorList>
            <person name="Poehlein A."/>
            <person name="Schoch T."/>
            <person name="Duerre P."/>
            <person name="Daniel R."/>
        </authorList>
    </citation>
    <scope>NUCLEOTIDE SEQUENCE [LARGE SCALE GENOMIC DNA]</scope>
    <source>
        <strain evidence="1 2">DSM 7320</strain>
    </source>
</reference>
<dbReference type="KEGG" id="crw:CROST_032260"/>
<evidence type="ECO:0000313" key="1">
    <source>
        <dbReference type="EMBL" id="URZ12504.1"/>
    </source>
</evidence>